<dbReference type="InterPro" id="IPR035965">
    <property type="entry name" value="PAS-like_dom_sf"/>
</dbReference>
<dbReference type="Proteomes" id="UP000682951">
    <property type="component" value="Unassembled WGS sequence"/>
</dbReference>
<keyword evidence="3" id="KW-1185">Reference proteome</keyword>
<dbReference type="RefSeq" id="WP_212142049.1">
    <property type="nucleotide sequence ID" value="NZ_JAGSSW010000005.1"/>
</dbReference>
<sequence length="167" mass="19464">MMQSKEQKVDANAFLVSKTDTTGKITYCNEPFLKIVGARQSELLGKPHNIVRHPDMPRVIFKFLWEYIKNKREIFAYVKNRSFDGSFYWVFANITASLDNNGKIVGYYSVRRKPNEKALQIIEPLYKQLKSAEQNGGIEASQMELEKFLAQKQTTYDEFVNKLQRLI</sequence>
<organism evidence="2 3">
    <name type="scientific">Campylobacter anatolicus</name>
    <dbReference type="NCBI Taxonomy" id="2829105"/>
    <lineage>
        <taxon>Bacteria</taxon>
        <taxon>Pseudomonadati</taxon>
        <taxon>Campylobacterota</taxon>
        <taxon>Epsilonproteobacteria</taxon>
        <taxon>Campylobacterales</taxon>
        <taxon>Campylobacteraceae</taxon>
        <taxon>Campylobacter</taxon>
    </lineage>
</organism>
<reference evidence="2 3" key="1">
    <citation type="submission" date="2021-04" db="EMBL/GenBank/DDBJ databases">
        <title>Molecular and phenotypic characterization and identification of bacterial isolates recovered from the Anatolian ground squirrels (Spermophilus xanthoprymnus) and which have the potential to form a new species in the Campylobacter genus.</title>
        <authorList>
            <person name="Aydin F."/>
            <person name="Abay S."/>
            <person name="Kayman T."/>
            <person name="Karakaya E."/>
            <person name="Mustak H.K."/>
            <person name="Mustak I.B."/>
            <person name="Bilgin N."/>
            <person name="Duzler A."/>
            <person name="Sahin O."/>
            <person name="Guran O."/>
            <person name="Saticioglu I.B."/>
        </authorList>
    </citation>
    <scope>NUCLEOTIDE SEQUENCE [LARGE SCALE GENOMIC DNA]</scope>
    <source>
        <strain evidence="3">faydin-G24</strain>
    </source>
</reference>
<comment type="caution">
    <text evidence="2">The sequence shown here is derived from an EMBL/GenBank/DDBJ whole genome shotgun (WGS) entry which is preliminary data.</text>
</comment>
<protein>
    <submittedName>
        <fullName evidence="2">PAS domain-containing protein</fullName>
    </submittedName>
</protein>
<dbReference type="NCBIfam" id="TIGR00229">
    <property type="entry name" value="sensory_box"/>
    <property type="match status" value="1"/>
</dbReference>
<accession>A0ABS5HIF3</accession>
<gene>
    <name evidence="2" type="ORF">KDD93_05640</name>
</gene>
<dbReference type="EMBL" id="JAGSSW010000005">
    <property type="protein sequence ID" value="MBR8464054.1"/>
    <property type="molecule type" value="Genomic_DNA"/>
</dbReference>
<dbReference type="InterPro" id="IPR000014">
    <property type="entry name" value="PAS"/>
</dbReference>
<evidence type="ECO:0000259" key="1">
    <source>
        <dbReference type="PROSITE" id="PS50112"/>
    </source>
</evidence>
<feature type="domain" description="PAS" evidence="1">
    <location>
        <begin position="20"/>
        <end position="71"/>
    </location>
</feature>
<dbReference type="SUPFAM" id="SSF55785">
    <property type="entry name" value="PYP-like sensor domain (PAS domain)"/>
    <property type="match status" value="1"/>
</dbReference>
<evidence type="ECO:0000313" key="3">
    <source>
        <dbReference type="Proteomes" id="UP000682951"/>
    </source>
</evidence>
<evidence type="ECO:0000313" key="2">
    <source>
        <dbReference type="EMBL" id="MBR8464054.1"/>
    </source>
</evidence>
<dbReference type="Pfam" id="PF08447">
    <property type="entry name" value="PAS_3"/>
    <property type="match status" value="1"/>
</dbReference>
<name>A0ABS5HIF3_9BACT</name>
<dbReference type="PROSITE" id="PS50112">
    <property type="entry name" value="PAS"/>
    <property type="match status" value="1"/>
</dbReference>
<dbReference type="Gene3D" id="3.30.450.20">
    <property type="entry name" value="PAS domain"/>
    <property type="match status" value="1"/>
</dbReference>
<proteinExistence type="predicted"/>
<dbReference type="CDD" id="cd00130">
    <property type="entry name" value="PAS"/>
    <property type="match status" value="1"/>
</dbReference>
<dbReference type="InterPro" id="IPR013655">
    <property type="entry name" value="PAS_fold_3"/>
</dbReference>